<accession>A0A2G9V115</accession>
<evidence type="ECO:0000256" key="1">
    <source>
        <dbReference type="SAM" id="MobiDB-lite"/>
    </source>
</evidence>
<protein>
    <submittedName>
        <fullName evidence="2">Uncharacterized protein</fullName>
    </submittedName>
</protein>
<dbReference type="Proteomes" id="UP000230423">
    <property type="component" value="Unassembled WGS sequence"/>
</dbReference>
<dbReference type="OrthoDB" id="5859464at2759"/>
<dbReference type="AlphaFoldDB" id="A0A2G9V115"/>
<keyword evidence="3" id="KW-1185">Reference proteome</keyword>
<reference evidence="2 3" key="1">
    <citation type="submission" date="2015-09" db="EMBL/GenBank/DDBJ databases">
        <title>Draft genome of the parasitic nematode Teladorsagia circumcincta isolate WARC Sus (inbred).</title>
        <authorList>
            <person name="Mitreva M."/>
        </authorList>
    </citation>
    <scope>NUCLEOTIDE SEQUENCE [LARGE SCALE GENOMIC DNA]</scope>
    <source>
        <strain evidence="2 3">S</strain>
    </source>
</reference>
<feature type="compositionally biased region" description="Low complexity" evidence="1">
    <location>
        <begin position="13"/>
        <end position="22"/>
    </location>
</feature>
<dbReference type="EMBL" id="KZ345074">
    <property type="protein sequence ID" value="PIO76165.1"/>
    <property type="molecule type" value="Genomic_DNA"/>
</dbReference>
<feature type="region of interest" description="Disordered" evidence="1">
    <location>
        <begin position="1"/>
        <end position="46"/>
    </location>
</feature>
<sequence>MPIAARRGSQNLRTTTSTTDTKSAADRPPTDPNPNSKHESLSDRASSKLTLDDELFDILYAFGIRLTNRPCAFVTKCSITASKRSHQKGSVFKDIKKHSMALKRHDSEDDQEDL</sequence>
<proteinExistence type="predicted"/>
<feature type="region of interest" description="Disordered" evidence="1">
    <location>
        <begin position="82"/>
        <end position="114"/>
    </location>
</feature>
<gene>
    <name evidence="2" type="ORF">TELCIR_01771</name>
</gene>
<name>A0A2G9V115_TELCI</name>
<organism evidence="2 3">
    <name type="scientific">Teladorsagia circumcincta</name>
    <name type="common">Brown stomach worm</name>
    <name type="synonym">Ostertagia circumcincta</name>
    <dbReference type="NCBI Taxonomy" id="45464"/>
    <lineage>
        <taxon>Eukaryota</taxon>
        <taxon>Metazoa</taxon>
        <taxon>Ecdysozoa</taxon>
        <taxon>Nematoda</taxon>
        <taxon>Chromadorea</taxon>
        <taxon>Rhabditida</taxon>
        <taxon>Rhabditina</taxon>
        <taxon>Rhabditomorpha</taxon>
        <taxon>Strongyloidea</taxon>
        <taxon>Trichostrongylidae</taxon>
        <taxon>Teladorsagia</taxon>
    </lineage>
</organism>
<evidence type="ECO:0000313" key="2">
    <source>
        <dbReference type="EMBL" id="PIO76165.1"/>
    </source>
</evidence>
<evidence type="ECO:0000313" key="3">
    <source>
        <dbReference type="Proteomes" id="UP000230423"/>
    </source>
</evidence>
<feature type="compositionally biased region" description="Basic and acidic residues" evidence="1">
    <location>
        <begin position="36"/>
        <end position="46"/>
    </location>
</feature>